<feature type="region of interest" description="Disordered" evidence="1">
    <location>
        <begin position="327"/>
        <end position="351"/>
    </location>
</feature>
<reference evidence="2 3" key="1">
    <citation type="journal article" date="2022" name="bioRxiv">
        <title>Genomics of Preaxostyla Flagellates Illuminates Evolutionary Transitions and the Path Towards Mitochondrial Loss.</title>
        <authorList>
            <person name="Novak L.V.F."/>
            <person name="Treitli S.C."/>
            <person name="Pyrih J."/>
            <person name="Halakuc P."/>
            <person name="Pipaliya S.V."/>
            <person name="Vacek V."/>
            <person name="Brzon O."/>
            <person name="Soukal P."/>
            <person name="Eme L."/>
            <person name="Dacks J.B."/>
            <person name="Karnkowska A."/>
            <person name="Elias M."/>
            <person name="Hampl V."/>
        </authorList>
    </citation>
    <scope>NUCLEOTIDE SEQUENCE [LARGE SCALE GENOMIC DNA]</scope>
    <source>
        <strain evidence="2">NAU3</strain>
        <tissue evidence="2">Gut</tissue>
    </source>
</reference>
<feature type="compositionally biased region" description="Polar residues" evidence="1">
    <location>
        <begin position="43"/>
        <end position="82"/>
    </location>
</feature>
<evidence type="ECO:0000256" key="1">
    <source>
        <dbReference type="SAM" id="MobiDB-lite"/>
    </source>
</evidence>
<feature type="region of interest" description="Disordered" evidence="1">
    <location>
        <begin position="1"/>
        <end position="111"/>
    </location>
</feature>
<accession>A0ABQ9XFM7</accession>
<feature type="compositionally biased region" description="Polar residues" evidence="1">
    <location>
        <begin position="89"/>
        <end position="102"/>
    </location>
</feature>
<proteinExistence type="predicted"/>
<evidence type="ECO:0000313" key="2">
    <source>
        <dbReference type="EMBL" id="KAK2951278.1"/>
    </source>
</evidence>
<dbReference type="EMBL" id="JARBJD010000121">
    <property type="protein sequence ID" value="KAK2951278.1"/>
    <property type="molecule type" value="Genomic_DNA"/>
</dbReference>
<name>A0ABQ9XFM7_9EUKA</name>
<evidence type="ECO:0000313" key="3">
    <source>
        <dbReference type="Proteomes" id="UP001281761"/>
    </source>
</evidence>
<keyword evidence="3" id="KW-1185">Reference proteome</keyword>
<comment type="caution">
    <text evidence="2">The sequence shown here is derived from an EMBL/GenBank/DDBJ whole genome shotgun (WGS) entry which is preliminary data.</text>
</comment>
<protein>
    <submittedName>
        <fullName evidence="2">Uncharacterized protein</fullName>
    </submittedName>
</protein>
<sequence>MSSSYATSSHQRRQYESQPMDELYSTPRQRVRPQSNRDRSKQTEPIPTISQKRRPSTGTQPRRTRASSSLQSGSMNDSSSPQAVAPRFRSSTSLSNRGQPQSAHPRRKRTINLSKLETEEDFFEAIEEFERRKEKSLASHEFAKASAAENAIKVLKEEINKSRLISLEDVHKRRVAKIHNSFQQSLDLLDDQWAENFRMHSQAARQLRERLAWEEQSEIAKIQSGKTGAKSQFHPSTSLVEVKGRLDAAIRARDYSHADICKRDYDELLRFEQSEFEAMSNASIDTQLERCRDKYAKKRLQLEERIKKDKSAMIATQNKSYQEMEHRRDLLIQSEGEAYHSEKQRQKKTQI</sequence>
<organism evidence="2 3">
    <name type="scientific">Blattamonas nauphoetae</name>
    <dbReference type="NCBI Taxonomy" id="2049346"/>
    <lineage>
        <taxon>Eukaryota</taxon>
        <taxon>Metamonada</taxon>
        <taxon>Preaxostyla</taxon>
        <taxon>Oxymonadida</taxon>
        <taxon>Blattamonas</taxon>
    </lineage>
</organism>
<gene>
    <name evidence="2" type="ORF">BLNAU_13765</name>
</gene>
<dbReference type="Proteomes" id="UP001281761">
    <property type="component" value="Unassembled WGS sequence"/>
</dbReference>